<comment type="caution">
    <text evidence="2">The sequence shown here is derived from an EMBL/GenBank/DDBJ whole genome shotgun (WGS) entry which is preliminary data.</text>
</comment>
<dbReference type="CDD" id="cd00118">
    <property type="entry name" value="LysM"/>
    <property type="match status" value="1"/>
</dbReference>
<reference evidence="2 3" key="1">
    <citation type="submission" date="2018-08" db="EMBL/GenBank/DDBJ databases">
        <title>A genome reference for cultivated species of the human gut microbiota.</title>
        <authorList>
            <person name="Zou Y."/>
            <person name="Xue W."/>
            <person name="Luo G."/>
        </authorList>
    </citation>
    <scope>NUCLEOTIDE SEQUENCE [LARGE SCALE GENOMIC DNA]</scope>
    <source>
        <strain evidence="2 3">AF19-16AC</strain>
    </source>
</reference>
<dbReference type="InterPro" id="IPR018392">
    <property type="entry name" value="LysM"/>
</dbReference>
<evidence type="ECO:0000313" key="2">
    <source>
        <dbReference type="EMBL" id="RGT36997.1"/>
    </source>
</evidence>
<dbReference type="InterPro" id="IPR036779">
    <property type="entry name" value="LysM_dom_sf"/>
</dbReference>
<dbReference type="EMBL" id="QRWQ01000014">
    <property type="protein sequence ID" value="RGT36997.1"/>
    <property type="molecule type" value="Genomic_DNA"/>
</dbReference>
<organism evidence="2 3">
    <name type="scientific">Mediterraneibacter gnavus</name>
    <name type="common">Ruminococcus gnavus</name>
    <dbReference type="NCBI Taxonomy" id="33038"/>
    <lineage>
        <taxon>Bacteria</taxon>
        <taxon>Bacillati</taxon>
        <taxon>Bacillota</taxon>
        <taxon>Clostridia</taxon>
        <taxon>Lachnospirales</taxon>
        <taxon>Lachnospiraceae</taxon>
        <taxon>Mediterraneibacter</taxon>
    </lineage>
</organism>
<dbReference type="RefSeq" id="WP_118047216.1">
    <property type="nucleotide sequence ID" value="NZ_QRWQ01000014.1"/>
</dbReference>
<dbReference type="PROSITE" id="PS51782">
    <property type="entry name" value="LYSM"/>
    <property type="match status" value="1"/>
</dbReference>
<dbReference type="SUPFAM" id="SSF54106">
    <property type="entry name" value="LysM domain"/>
    <property type="match status" value="1"/>
</dbReference>
<feature type="domain" description="LysM" evidence="1">
    <location>
        <begin position="158"/>
        <end position="207"/>
    </location>
</feature>
<dbReference type="Gene3D" id="3.10.350.10">
    <property type="entry name" value="LysM domain"/>
    <property type="match status" value="1"/>
</dbReference>
<protein>
    <submittedName>
        <fullName evidence="2">LysM peptidoglycan-binding domain-containing protein</fullName>
    </submittedName>
</protein>
<evidence type="ECO:0000259" key="1">
    <source>
        <dbReference type="PROSITE" id="PS51782"/>
    </source>
</evidence>
<dbReference type="SMART" id="SM00257">
    <property type="entry name" value="LysM"/>
    <property type="match status" value="1"/>
</dbReference>
<dbReference type="PANTHER" id="PTHR34700">
    <property type="entry name" value="POTASSIUM BINDING PROTEIN KBP"/>
    <property type="match status" value="1"/>
</dbReference>
<dbReference type="Pfam" id="PF01476">
    <property type="entry name" value="LysM"/>
    <property type="match status" value="1"/>
</dbReference>
<accession>A0A412NDZ9</accession>
<evidence type="ECO:0000313" key="3">
    <source>
        <dbReference type="Proteomes" id="UP000283834"/>
    </source>
</evidence>
<proteinExistence type="predicted"/>
<name>A0A412NDZ9_MEDGN</name>
<sequence>MEFWLQQNSDKFQLPVKPSDYTVSVAHKNTVVNVIQVGDVNLIGNTGLREISLKSFFPAKDYNFSNNAGRKQPLTYVEKIESWRKSGTPIRVIITGTLNMEATVESFVWGEQDATGDIYYTCNLKEYKKIKTKRATVTIATVKPTVRATKPQATNTSRTYTVKRGDCLWKIAKQFYGSGAQYTKIYNANRDKIKNPNLIYPNQVLTIP</sequence>
<dbReference type="PANTHER" id="PTHR34700:SF4">
    <property type="entry name" value="PHAGE-LIKE ELEMENT PBSX PROTEIN XKDP"/>
    <property type="match status" value="1"/>
</dbReference>
<gene>
    <name evidence="2" type="ORF">DWX36_13015</name>
</gene>
<dbReference type="AlphaFoldDB" id="A0A412NDZ9"/>
<dbReference type="Proteomes" id="UP000283834">
    <property type="component" value="Unassembled WGS sequence"/>
</dbReference>
<dbReference type="InterPro" id="IPR052196">
    <property type="entry name" value="Bact_Kbp"/>
</dbReference>